<dbReference type="Proteomes" id="UP000770717">
    <property type="component" value="Unassembled WGS sequence"/>
</dbReference>
<evidence type="ECO:0000256" key="1">
    <source>
        <dbReference type="ARBA" id="ARBA00004498"/>
    </source>
</evidence>
<feature type="domain" description="EGF-like" evidence="11">
    <location>
        <begin position="1"/>
        <end position="36"/>
    </location>
</feature>
<proteinExistence type="predicted"/>
<evidence type="ECO:0000256" key="3">
    <source>
        <dbReference type="ARBA" id="ARBA00022530"/>
    </source>
</evidence>
<dbReference type="PROSITE" id="PS01187">
    <property type="entry name" value="EGF_CA"/>
    <property type="match status" value="1"/>
</dbReference>
<dbReference type="GO" id="GO:0007165">
    <property type="term" value="P:signal transduction"/>
    <property type="evidence" value="ECO:0007669"/>
    <property type="project" value="TreeGrafter"/>
</dbReference>
<keyword evidence="5" id="KW-0732">Signal</keyword>
<reference evidence="12" key="1">
    <citation type="thesis" date="2020" institute="ProQuest LLC" country="789 East Eisenhower Parkway, Ann Arbor, MI, USA">
        <title>Comparative Genomics and Chromosome Evolution.</title>
        <authorList>
            <person name="Mudd A.B."/>
        </authorList>
    </citation>
    <scope>NUCLEOTIDE SEQUENCE</scope>
    <source>
        <strain evidence="12">HN-11 Male</strain>
        <tissue evidence="12">Kidney and liver</tissue>
    </source>
</reference>
<dbReference type="InterPro" id="IPR009030">
    <property type="entry name" value="Growth_fac_rcpt_cys_sf"/>
</dbReference>
<keyword evidence="2" id="KW-0964">Secreted</keyword>
<dbReference type="Pfam" id="PF12947">
    <property type="entry name" value="EGF_3"/>
    <property type="match status" value="1"/>
</dbReference>
<dbReference type="InterPro" id="IPR024731">
    <property type="entry name" value="NELL2-like_EGF"/>
</dbReference>
<dbReference type="PANTHER" id="PTHR24046">
    <property type="entry name" value="SIGNAL PEPTIDE, CUB AND EGF-LIKE DOMAIN-CONTAINING"/>
    <property type="match status" value="1"/>
</dbReference>
<sequence>MQGTDNCHIDAICQNTLRSYKCICKSGYTGDGKHCKDVDECERDDNAGCVHHECVNIPGNYRCTCYDGFRLAHDGHNCLGNMINLSKI</sequence>
<comment type="caution">
    <text evidence="12">The sequence shown here is derived from an EMBL/GenBank/DDBJ whole genome shotgun (WGS) entry which is preliminary data.</text>
</comment>
<dbReference type="EMBL" id="WNTK01005310">
    <property type="protein sequence ID" value="KAG9464003.1"/>
    <property type="molecule type" value="Genomic_DNA"/>
</dbReference>
<evidence type="ECO:0000313" key="13">
    <source>
        <dbReference type="Proteomes" id="UP000770717"/>
    </source>
</evidence>
<keyword evidence="13" id="KW-1185">Reference proteome</keyword>
<protein>
    <recommendedName>
        <fullName evidence="11">EGF-like domain-containing protein</fullName>
    </recommendedName>
</protein>
<evidence type="ECO:0000256" key="6">
    <source>
        <dbReference type="ARBA" id="ARBA00022737"/>
    </source>
</evidence>
<dbReference type="InterPro" id="IPR026823">
    <property type="entry name" value="cEGF"/>
</dbReference>
<dbReference type="PROSITE" id="PS50026">
    <property type="entry name" value="EGF_3"/>
    <property type="match status" value="1"/>
</dbReference>
<dbReference type="PROSITE" id="PS00010">
    <property type="entry name" value="ASX_HYDROXYL"/>
    <property type="match status" value="2"/>
</dbReference>
<evidence type="ECO:0000256" key="8">
    <source>
        <dbReference type="ARBA" id="ARBA00023157"/>
    </source>
</evidence>
<evidence type="ECO:0000256" key="7">
    <source>
        <dbReference type="ARBA" id="ARBA00022837"/>
    </source>
</evidence>
<dbReference type="PANTHER" id="PTHR24046:SF2">
    <property type="entry name" value="SIGNAL PEPTIDE, CUB AND EGF-LIKE DOMAIN-CONTAINING PROTEIN 3"/>
    <property type="match status" value="1"/>
</dbReference>
<dbReference type="FunFam" id="2.10.25.10:FF:000035">
    <property type="entry name" value="Signal peptide, CUB domain and EGF-like domain-containing 2"/>
    <property type="match status" value="1"/>
</dbReference>
<name>A0A8J6EA81_ELECQ</name>
<dbReference type="PROSITE" id="PS01186">
    <property type="entry name" value="EGF_2"/>
    <property type="match status" value="2"/>
</dbReference>
<keyword evidence="6" id="KW-0677">Repeat</keyword>
<dbReference type="Gene3D" id="2.10.25.10">
    <property type="entry name" value="Laminin"/>
    <property type="match status" value="2"/>
</dbReference>
<comment type="subcellular location">
    <subcellularLocation>
        <location evidence="1">Secreted</location>
        <location evidence="1">Extracellular space</location>
        <location evidence="1">Extracellular matrix</location>
    </subcellularLocation>
</comment>
<dbReference type="OrthoDB" id="9644116at2759"/>
<keyword evidence="8" id="KW-1015">Disulfide bond</keyword>
<dbReference type="FunFam" id="2.10.25.10:FF:000210">
    <property type="entry name" value="Hemicentin 1"/>
    <property type="match status" value="1"/>
</dbReference>
<dbReference type="AlphaFoldDB" id="A0A8J6EA81"/>
<gene>
    <name evidence="12" type="ORF">GDO78_020659</name>
</gene>
<dbReference type="GO" id="GO:0005615">
    <property type="term" value="C:extracellular space"/>
    <property type="evidence" value="ECO:0007669"/>
    <property type="project" value="TreeGrafter"/>
</dbReference>
<evidence type="ECO:0000256" key="5">
    <source>
        <dbReference type="ARBA" id="ARBA00022729"/>
    </source>
</evidence>
<evidence type="ECO:0000256" key="9">
    <source>
        <dbReference type="ARBA" id="ARBA00023180"/>
    </source>
</evidence>
<dbReference type="SMART" id="SM00179">
    <property type="entry name" value="EGF_CA"/>
    <property type="match status" value="2"/>
</dbReference>
<dbReference type="InterPro" id="IPR052071">
    <property type="entry name" value="SCUB_EGF-like_domain"/>
</dbReference>
<keyword evidence="3" id="KW-0272">Extracellular matrix</keyword>
<evidence type="ECO:0000256" key="2">
    <source>
        <dbReference type="ARBA" id="ARBA00022525"/>
    </source>
</evidence>
<evidence type="ECO:0000256" key="10">
    <source>
        <dbReference type="PROSITE-ProRule" id="PRU00076"/>
    </source>
</evidence>
<keyword evidence="4 10" id="KW-0245">EGF-like domain</keyword>
<dbReference type="InterPro" id="IPR000152">
    <property type="entry name" value="EGF-type_Asp/Asn_hydroxyl_site"/>
</dbReference>
<keyword evidence="9" id="KW-0325">Glycoprotein</keyword>
<comment type="caution">
    <text evidence="10">Lacks conserved residue(s) required for the propagation of feature annotation.</text>
</comment>
<dbReference type="GO" id="GO:0009986">
    <property type="term" value="C:cell surface"/>
    <property type="evidence" value="ECO:0007669"/>
    <property type="project" value="TreeGrafter"/>
</dbReference>
<organism evidence="12 13">
    <name type="scientific">Eleutherodactylus coqui</name>
    <name type="common">Puerto Rican coqui</name>
    <dbReference type="NCBI Taxonomy" id="57060"/>
    <lineage>
        <taxon>Eukaryota</taxon>
        <taxon>Metazoa</taxon>
        <taxon>Chordata</taxon>
        <taxon>Craniata</taxon>
        <taxon>Vertebrata</taxon>
        <taxon>Euteleostomi</taxon>
        <taxon>Amphibia</taxon>
        <taxon>Batrachia</taxon>
        <taxon>Anura</taxon>
        <taxon>Neobatrachia</taxon>
        <taxon>Hyloidea</taxon>
        <taxon>Eleutherodactylidae</taxon>
        <taxon>Eleutherodactylinae</taxon>
        <taxon>Eleutherodactylus</taxon>
        <taxon>Eleutherodactylus</taxon>
    </lineage>
</organism>
<evidence type="ECO:0000313" key="12">
    <source>
        <dbReference type="EMBL" id="KAG9464003.1"/>
    </source>
</evidence>
<dbReference type="InterPro" id="IPR018097">
    <property type="entry name" value="EGF_Ca-bd_CS"/>
</dbReference>
<evidence type="ECO:0000259" key="11">
    <source>
        <dbReference type="PROSITE" id="PS50026"/>
    </source>
</evidence>
<dbReference type="InterPro" id="IPR001881">
    <property type="entry name" value="EGF-like_Ca-bd_dom"/>
</dbReference>
<dbReference type="SUPFAM" id="SSF57184">
    <property type="entry name" value="Growth factor receptor domain"/>
    <property type="match status" value="1"/>
</dbReference>
<dbReference type="GO" id="GO:0005509">
    <property type="term" value="F:calcium ion binding"/>
    <property type="evidence" value="ECO:0007669"/>
    <property type="project" value="InterPro"/>
</dbReference>
<dbReference type="SMART" id="SM00181">
    <property type="entry name" value="EGF"/>
    <property type="match status" value="2"/>
</dbReference>
<dbReference type="InterPro" id="IPR000742">
    <property type="entry name" value="EGF"/>
</dbReference>
<evidence type="ECO:0000256" key="4">
    <source>
        <dbReference type="ARBA" id="ARBA00022536"/>
    </source>
</evidence>
<dbReference type="Pfam" id="PF12662">
    <property type="entry name" value="cEGF"/>
    <property type="match status" value="1"/>
</dbReference>
<keyword evidence="7" id="KW-0106">Calcium</keyword>
<accession>A0A8J6EA81</accession>